<dbReference type="PANTHER" id="PTHR33107">
    <property type="entry name" value="KUNITZ TRYPSIN INHIBITOR 2"/>
    <property type="match status" value="1"/>
</dbReference>
<dbReference type="InterPro" id="IPR011065">
    <property type="entry name" value="Kunitz_inhibitor_STI-like_sf"/>
</dbReference>
<dbReference type="InterPro" id="IPR002160">
    <property type="entry name" value="Prot_inh_Kunz-lg"/>
</dbReference>
<dbReference type="SUPFAM" id="SSF50386">
    <property type="entry name" value="STI-like"/>
    <property type="match status" value="1"/>
</dbReference>
<keyword evidence="3" id="KW-0732">Signal</keyword>
<evidence type="ECO:0000256" key="1">
    <source>
        <dbReference type="ARBA" id="ARBA00005440"/>
    </source>
</evidence>
<gene>
    <name evidence="4" type="ORF">AAHA92_22670</name>
</gene>
<accession>A0ABD1GPF1</accession>
<keyword evidence="2" id="KW-1015">Disulfide bond</keyword>
<dbReference type="Gene3D" id="2.80.10.50">
    <property type="match status" value="1"/>
</dbReference>
<evidence type="ECO:0000256" key="2">
    <source>
        <dbReference type="ARBA" id="ARBA00023157"/>
    </source>
</evidence>
<keyword evidence="5" id="KW-1185">Reference proteome</keyword>
<name>A0ABD1GPF1_SALDI</name>
<dbReference type="SMART" id="SM00452">
    <property type="entry name" value="STI"/>
    <property type="match status" value="1"/>
</dbReference>
<comment type="similarity">
    <text evidence="1">Belongs to the protease inhibitor I3 (leguminous Kunitz-type inhibitor) family.</text>
</comment>
<reference evidence="4 5" key="1">
    <citation type="submission" date="2024-06" db="EMBL/GenBank/DDBJ databases">
        <title>A chromosome level genome sequence of Diviner's sage (Salvia divinorum).</title>
        <authorList>
            <person name="Ford S.A."/>
            <person name="Ro D.-K."/>
            <person name="Ness R.W."/>
            <person name="Phillips M.A."/>
        </authorList>
    </citation>
    <scope>NUCLEOTIDE SEQUENCE [LARGE SCALE GENOMIC DNA]</scope>
    <source>
        <strain evidence="4">SAF-2024a</strain>
        <tissue evidence="4">Leaf</tissue>
    </source>
</reference>
<dbReference type="EMBL" id="JBEAFC010000008">
    <property type="protein sequence ID" value="KAL1546010.1"/>
    <property type="molecule type" value="Genomic_DNA"/>
</dbReference>
<evidence type="ECO:0000313" key="4">
    <source>
        <dbReference type="EMBL" id="KAL1546010.1"/>
    </source>
</evidence>
<evidence type="ECO:0000313" key="5">
    <source>
        <dbReference type="Proteomes" id="UP001567538"/>
    </source>
</evidence>
<evidence type="ECO:0000256" key="3">
    <source>
        <dbReference type="SAM" id="SignalP"/>
    </source>
</evidence>
<comment type="caution">
    <text evidence="4">The sequence shown here is derived from an EMBL/GenBank/DDBJ whole genome shotgun (WGS) entry which is preliminary data.</text>
</comment>
<dbReference type="AlphaFoldDB" id="A0ABD1GPF1"/>
<proteinExistence type="inferred from homology"/>
<organism evidence="4 5">
    <name type="scientific">Salvia divinorum</name>
    <name type="common">Maria pastora</name>
    <name type="synonym">Diviner's sage</name>
    <dbReference type="NCBI Taxonomy" id="28513"/>
    <lineage>
        <taxon>Eukaryota</taxon>
        <taxon>Viridiplantae</taxon>
        <taxon>Streptophyta</taxon>
        <taxon>Embryophyta</taxon>
        <taxon>Tracheophyta</taxon>
        <taxon>Spermatophyta</taxon>
        <taxon>Magnoliopsida</taxon>
        <taxon>eudicotyledons</taxon>
        <taxon>Gunneridae</taxon>
        <taxon>Pentapetalae</taxon>
        <taxon>asterids</taxon>
        <taxon>lamiids</taxon>
        <taxon>Lamiales</taxon>
        <taxon>Lamiaceae</taxon>
        <taxon>Nepetoideae</taxon>
        <taxon>Mentheae</taxon>
        <taxon>Salviinae</taxon>
        <taxon>Salvia</taxon>
        <taxon>Salvia subgen. Calosphace</taxon>
    </lineage>
</organism>
<sequence>MNTKTIILVLLLIHTIIFIYVVGGDTSVVDVDGGQVQANTKYYIFTPRGGGLALSVRDRRQPCPPNVMQEADGASMGLPLKIFPADGKAVIDLQSDLNLAFMAATTCVQRTVWRLGDTDWNTGRRYVRSDGVVGNPGVETVRNWFKMERFGKQGYKIVYCPSVCRACRVECGDVGVLVESGRRWLAVGGQPLLIAFKKLNHSISY</sequence>
<dbReference type="Proteomes" id="UP001567538">
    <property type="component" value="Unassembled WGS sequence"/>
</dbReference>
<protein>
    <submittedName>
        <fullName evidence="4">Kunitz trypsin inhibitor 5-like</fullName>
    </submittedName>
</protein>
<feature type="signal peptide" evidence="3">
    <location>
        <begin position="1"/>
        <end position="24"/>
    </location>
</feature>
<dbReference type="Pfam" id="PF00197">
    <property type="entry name" value="Kunitz_legume"/>
    <property type="match status" value="1"/>
</dbReference>
<dbReference type="PANTHER" id="PTHR33107:SF81">
    <property type="entry name" value="TRYPSIN INHIBITOR A"/>
    <property type="match status" value="1"/>
</dbReference>
<feature type="chain" id="PRO_5044789873" evidence="3">
    <location>
        <begin position="25"/>
        <end position="205"/>
    </location>
</feature>